<sequence>MHQFHAHAQFVGLLLIAAKKDFVDLESCGFPSSLDITYSGEVTYCLWDNCHHDFSDPLDLFTHVMMHVDFLGSDDKVKDDNFRSAAQFKCSWENCFRHFESKGDLRLVLQRKKGY</sequence>
<organism evidence="1 2">
    <name type="scientific">Strongylus vulgaris</name>
    <name type="common">Blood worm</name>
    <dbReference type="NCBI Taxonomy" id="40348"/>
    <lineage>
        <taxon>Eukaryota</taxon>
        <taxon>Metazoa</taxon>
        <taxon>Ecdysozoa</taxon>
        <taxon>Nematoda</taxon>
        <taxon>Chromadorea</taxon>
        <taxon>Rhabditida</taxon>
        <taxon>Rhabditina</taxon>
        <taxon>Rhabditomorpha</taxon>
        <taxon>Strongyloidea</taxon>
        <taxon>Strongylidae</taxon>
        <taxon>Strongylus</taxon>
    </lineage>
</organism>
<name>A0A3P7J1B8_STRVU</name>
<dbReference type="EMBL" id="UYYB01034466">
    <property type="protein sequence ID" value="VDM74163.1"/>
    <property type="molecule type" value="Genomic_DNA"/>
</dbReference>
<keyword evidence="2" id="KW-1185">Reference proteome</keyword>
<reference evidence="1 2" key="1">
    <citation type="submission" date="2018-11" db="EMBL/GenBank/DDBJ databases">
        <authorList>
            <consortium name="Pathogen Informatics"/>
        </authorList>
    </citation>
    <scope>NUCLEOTIDE SEQUENCE [LARGE SCALE GENOMIC DNA]</scope>
</reference>
<gene>
    <name evidence="1" type="ORF">SVUK_LOCUS9161</name>
</gene>
<accession>A0A3P7J1B8</accession>
<protein>
    <submittedName>
        <fullName evidence="1">Uncharacterized protein</fullName>
    </submittedName>
</protein>
<evidence type="ECO:0000313" key="1">
    <source>
        <dbReference type="EMBL" id="VDM74163.1"/>
    </source>
</evidence>
<dbReference type="OrthoDB" id="10039931at2759"/>
<dbReference type="Gene3D" id="3.30.160.60">
    <property type="entry name" value="Classic Zinc Finger"/>
    <property type="match status" value="1"/>
</dbReference>
<dbReference type="AlphaFoldDB" id="A0A3P7J1B8"/>
<proteinExistence type="predicted"/>
<dbReference type="Proteomes" id="UP000270094">
    <property type="component" value="Unassembled WGS sequence"/>
</dbReference>
<evidence type="ECO:0000313" key="2">
    <source>
        <dbReference type="Proteomes" id="UP000270094"/>
    </source>
</evidence>